<dbReference type="InterPro" id="IPR013096">
    <property type="entry name" value="Cupin_2"/>
</dbReference>
<keyword evidence="4" id="KW-1185">Reference proteome</keyword>
<dbReference type="PANTHER" id="PTHR46797:SF20">
    <property type="entry name" value="BLR4304 PROTEIN"/>
    <property type="match status" value="1"/>
</dbReference>
<dbReference type="GeneID" id="56590667"/>
<reference evidence="3 4" key="1">
    <citation type="submission" date="2016-04" db="EMBL/GenBank/DDBJ databases">
        <authorList>
            <consortium name="Pathogen Informatics"/>
        </authorList>
    </citation>
    <scope>NUCLEOTIDE SEQUENCE [LARGE SCALE GENOMIC DNA]</scope>
    <source>
        <strain evidence="3 4">H044680328</strain>
    </source>
</reference>
<dbReference type="GO" id="GO:0003700">
    <property type="term" value="F:DNA-binding transcription factor activity"/>
    <property type="evidence" value="ECO:0007669"/>
    <property type="project" value="TreeGrafter"/>
</dbReference>
<dbReference type="Pfam" id="PF01381">
    <property type="entry name" value="HTH_3"/>
    <property type="match status" value="1"/>
</dbReference>
<protein>
    <submittedName>
        <fullName evidence="3">Transcriptional regulator</fullName>
    </submittedName>
</protein>
<dbReference type="InterPro" id="IPR014710">
    <property type="entry name" value="RmlC-like_jellyroll"/>
</dbReference>
<keyword evidence="1" id="KW-0238">DNA-binding</keyword>
<dbReference type="CDD" id="cd02209">
    <property type="entry name" value="cupin_XRE_C"/>
    <property type="match status" value="1"/>
</dbReference>
<dbReference type="PROSITE" id="PS50943">
    <property type="entry name" value="HTH_CROC1"/>
    <property type="match status" value="1"/>
</dbReference>
<name>A0A157PP50_9BORD</name>
<dbReference type="InterPro" id="IPR001387">
    <property type="entry name" value="Cro/C1-type_HTH"/>
</dbReference>
<dbReference type="InterPro" id="IPR011051">
    <property type="entry name" value="RmlC_Cupin_sf"/>
</dbReference>
<dbReference type="RefSeq" id="WP_052125832.1">
    <property type="nucleotide sequence ID" value="NZ_CP016340.1"/>
</dbReference>
<evidence type="ECO:0000313" key="3">
    <source>
        <dbReference type="EMBL" id="SAI70094.1"/>
    </source>
</evidence>
<feature type="domain" description="HTH cro/C1-type" evidence="2">
    <location>
        <begin position="22"/>
        <end position="76"/>
    </location>
</feature>
<dbReference type="AlphaFoldDB" id="A0A157PP50"/>
<dbReference type="Proteomes" id="UP000076825">
    <property type="component" value="Chromosome 1"/>
</dbReference>
<proteinExistence type="predicted"/>
<dbReference type="KEGG" id="btrm:SAMEA390648702058"/>
<evidence type="ECO:0000259" key="2">
    <source>
        <dbReference type="PROSITE" id="PS50943"/>
    </source>
</evidence>
<dbReference type="GO" id="GO:0003677">
    <property type="term" value="F:DNA binding"/>
    <property type="evidence" value="ECO:0007669"/>
    <property type="project" value="UniProtKB-KW"/>
</dbReference>
<dbReference type="Gene3D" id="1.10.260.40">
    <property type="entry name" value="lambda repressor-like DNA-binding domains"/>
    <property type="match status" value="1"/>
</dbReference>
<dbReference type="PANTHER" id="PTHR46797">
    <property type="entry name" value="HTH-TYPE TRANSCRIPTIONAL REGULATOR"/>
    <property type="match status" value="1"/>
</dbReference>
<dbReference type="InterPro" id="IPR050807">
    <property type="entry name" value="TransReg_Diox_bact_type"/>
</dbReference>
<dbReference type="SUPFAM" id="SSF47413">
    <property type="entry name" value="lambda repressor-like DNA-binding domains"/>
    <property type="match status" value="1"/>
</dbReference>
<evidence type="ECO:0000313" key="4">
    <source>
        <dbReference type="Proteomes" id="UP000076825"/>
    </source>
</evidence>
<sequence>MAAADPSVLPAIVGKEEMGARLRAERKARKMTLQALSDASGIAVSTLSKAELGQLALSYEKFAALARALGIEMTRLFMPSGCAPTAAAPTFVKNTLADVRNYVTDNYHYRLMMGDFPGKQMIPMWGTIDARAVNEFDDYIRHPGQEFIVVLSGKVRIAFENGEHVDLARHESAYFDSSQGHVYLSTGRRPAEILVVCSNVDALPIRPRRPMRRRLTPRG</sequence>
<evidence type="ECO:0000256" key="1">
    <source>
        <dbReference type="ARBA" id="ARBA00023125"/>
    </source>
</evidence>
<dbReference type="Pfam" id="PF07883">
    <property type="entry name" value="Cupin_2"/>
    <property type="match status" value="1"/>
</dbReference>
<dbReference type="eggNOG" id="COG1396">
    <property type="taxonomic scope" value="Bacteria"/>
</dbReference>
<dbReference type="EMBL" id="LT546645">
    <property type="protein sequence ID" value="SAI70094.1"/>
    <property type="molecule type" value="Genomic_DNA"/>
</dbReference>
<organism evidence="3 4">
    <name type="scientific">Bordetella trematum</name>
    <dbReference type="NCBI Taxonomy" id="123899"/>
    <lineage>
        <taxon>Bacteria</taxon>
        <taxon>Pseudomonadati</taxon>
        <taxon>Pseudomonadota</taxon>
        <taxon>Betaproteobacteria</taxon>
        <taxon>Burkholderiales</taxon>
        <taxon>Alcaligenaceae</taxon>
        <taxon>Bordetella</taxon>
    </lineage>
</organism>
<dbReference type="CDD" id="cd00093">
    <property type="entry name" value="HTH_XRE"/>
    <property type="match status" value="1"/>
</dbReference>
<dbReference type="Gene3D" id="2.60.120.10">
    <property type="entry name" value="Jelly Rolls"/>
    <property type="match status" value="1"/>
</dbReference>
<dbReference type="SUPFAM" id="SSF51182">
    <property type="entry name" value="RmlC-like cupins"/>
    <property type="match status" value="1"/>
</dbReference>
<dbReference type="SMART" id="SM00530">
    <property type="entry name" value="HTH_XRE"/>
    <property type="match status" value="1"/>
</dbReference>
<dbReference type="STRING" id="123899.SAMEA3906487_02058"/>
<dbReference type="GO" id="GO:0005829">
    <property type="term" value="C:cytosol"/>
    <property type="evidence" value="ECO:0007669"/>
    <property type="project" value="TreeGrafter"/>
</dbReference>
<gene>
    <name evidence="3" type="ORF">SAMEA3906487_02058</name>
</gene>
<accession>A0A157PP50</accession>
<dbReference type="PATRIC" id="fig|123899.6.peg.2054"/>
<dbReference type="eggNOG" id="COG1917">
    <property type="taxonomic scope" value="Bacteria"/>
</dbReference>
<dbReference type="InterPro" id="IPR010982">
    <property type="entry name" value="Lambda_DNA-bd_dom_sf"/>
</dbReference>